<dbReference type="RefSeq" id="WP_186408137.1">
    <property type="nucleotide sequence ID" value="NZ_FLQX01000133.1"/>
</dbReference>
<evidence type="ECO:0000256" key="1">
    <source>
        <dbReference type="SAM" id="MobiDB-lite"/>
    </source>
</evidence>
<reference evidence="3" key="1">
    <citation type="submission" date="2016-06" db="EMBL/GenBank/DDBJ databases">
        <authorList>
            <person name="McIlroy S.J."/>
            <person name="Karst S.M."/>
            <person name="Albertsen M."/>
        </authorList>
    </citation>
    <scope>NUCLEOTIDE SEQUENCE [LARGE SCALE GENOMIC DNA]</scope>
</reference>
<gene>
    <name evidence="2" type="ORF">ACCAA_550048</name>
</gene>
<evidence type="ECO:0000313" key="3">
    <source>
        <dbReference type="Proteomes" id="UP000199169"/>
    </source>
</evidence>
<name>A0A1A8XU12_9PROT</name>
<feature type="region of interest" description="Disordered" evidence="1">
    <location>
        <begin position="80"/>
        <end position="153"/>
    </location>
</feature>
<organism evidence="2 3">
    <name type="scientific">Candidatus Accumulibacter aalborgensis</name>
    <dbReference type="NCBI Taxonomy" id="1860102"/>
    <lineage>
        <taxon>Bacteria</taxon>
        <taxon>Pseudomonadati</taxon>
        <taxon>Pseudomonadota</taxon>
        <taxon>Betaproteobacteria</taxon>
        <taxon>Candidatus Accumulibacter</taxon>
    </lineage>
</organism>
<dbReference type="EMBL" id="FLQX01000133">
    <property type="protein sequence ID" value="SBT08221.1"/>
    <property type="molecule type" value="Genomic_DNA"/>
</dbReference>
<feature type="compositionally biased region" description="Polar residues" evidence="1">
    <location>
        <begin position="88"/>
        <end position="100"/>
    </location>
</feature>
<dbReference type="STRING" id="1860102.ACCAA_550048"/>
<keyword evidence="3" id="KW-1185">Reference proteome</keyword>
<evidence type="ECO:0000313" key="2">
    <source>
        <dbReference type="EMBL" id="SBT08221.1"/>
    </source>
</evidence>
<accession>A0A1A8XU12</accession>
<sequence length="153" mass="16443">MNRFSPAADAAIALALGGWLLVLVPCAARGADDALGRLFFTPERRQQLDRQREMNILDKQQIQADPTLTIDGVVTRSSGKRTAWVNGRPQNEDQTANGLTVTPRLGEPGKVLVDSSDSPQAKARVGETVNRHTGEASDLLNGGRISTRSAVAR</sequence>
<proteinExistence type="predicted"/>
<dbReference type="Proteomes" id="UP000199169">
    <property type="component" value="Unassembled WGS sequence"/>
</dbReference>
<feature type="compositionally biased region" description="Polar residues" evidence="1">
    <location>
        <begin position="144"/>
        <end position="153"/>
    </location>
</feature>
<dbReference type="AlphaFoldDB" id="A0A1A8XU12"/>
<protein>
    <submittedName>
        <fullName evidence="2">Uncharacterized protein</fullName>
    </submittedName>
</protein>